<dbReference type="Proteomes" id="UP001552427">
    <property type="component" value="Unassembled WGS sequence"/>
</dbReference>
<evidence type="ECO:0000256" key="1">
    <source>
        <dbReference type="SAM" id="MobiDB-lite"/>
    </source>
</evidence>
<feature type="region of interest" description="Disordered" evidence="1">
    <location>
        <begin position="1"/>
        <end position="40"/>
    </location>
</feature>
<protein>
    <submittedName>
        <fullName evidence="2">Uncharacterized protein</fullName>
    </submittedName>
</protein>
<comment type="caution">
    <text evidence="2">The sequence shown here is derived from an EMBL/GenBank/DDBJ whole genome shotgun (WGS) entry which is preliminary data.</text>
</comment>
<gene>
    <name evidence="2" type="ORF">AB0K40_40800</name>
</gene>
<sequence length="40" mass="4605">MSNTPSPEPQQERKPRKKIIVRRLEKIEPTTMTPSQGNSN</sequence>
<organism evidence="2 3">
    <name type="scientific">Nonomuraea bangladeshensis</name>
    <dbReference type="NCBI Taxonomy" id="404385"/>
    <lineage>
        <taxon>Bacteria</taxon>
        <taxon>Bacillati</taxon>
        <taxon>Actinomycetota</taxon>
        <taxon>Actinomycetes</taxon>
        <taxon>Streptosporangiales</taxon>
        <taxon>Streptosporangiaceae</taxon>
        <taxon>Nonomuraea</taxon>
    </lineage>
</organism>
<evidence type="ECO:0000313" key="3">
    <source>
        <dbReference type="Proteomes" id="UP001552427"/>
    </source>
</evidence>
<reference evidence="2 3" key="1">
    <citation type="submission" date="2024-06" db="EMBL/GenBank/DDBJ databases">
        <title>The Natural Products Discovery Center: Release of the First 8490 Sequenced Strains for Exploring Actinobacteria Biosynthetic Diversity.</title>
        <authorList>
            <person name="Kalkreuter E."/>
            <person name="Kautsar S.A."/>
            <person name="Yang D."/>
            <person name="Bader C.D."/>
            <person name="Teijaro C.N."/>
            <person name="Fluegel L."/>
            <person name="Davis C.M."/>
            <person name="Simpson J.R."/>
            <person name="Lauterbach L."/>
            <person name="Steele A.D."/>
            <person name="Gui C."/>
            <person name="Meng S."/>
            <person name="Li G."/>
            <person name="Viehrig K."/>
            <person name="Ye F."/>
            <person name="Su P."/>
            <person name="Kiefer A.F."/>
            <person name="Nichols A."/>
            <person name="Cepeda A.J."/>
            <person name="Yan W."/>
            <person name="Fan B."/>
            <person name="Jiang Y."/>
            <person name="Adhikari A."/>
            <person name="Zheng C.-J."/>
            <person name="Schuster L."/>
            <person name="Cowan T.M."/>
            <person name="Smanski M.J."/>
            <person name="Chevrette M.G."/>
            <person name="De Carvalho L.P.S."/>
            <person name="Shen B."/>
        </authorList>
    </citation>
    <scope>NUCLEOTIDE SEQUENCE [LARGE SCALE GENOMIC DNA]</scope>
    <source>
        <strain evidence="2 3">NPDC049574</strain>
    </source>
</reference>
<evidence type="ECO:0000313" key="2">
    <source>
        <dbReference type="EMBL" id="MEV4291880.1"/>
    </source>
</evidence>
<proteinExistence type="predicted"/>
<accession>A0ABV3HIB6</accession>
<feature type="compositionally biased region" description="Polar residues" evidence="1">
    <location>
        <begin position="30"/>
        <end position="40"/>
    </location>
</feature>
<dbReference type="RefSeq" id="WP_364461125.1">
    <property type="nucleotide sequence ID" value="NZ_JBFARM010000015.1"/>
</dbReference>
<name>A0ABV3HIB6_9ACTN</name>
<keyword evidence="3" id="KW-1185">Reference proteome</keyword>
<dbReference type="EMBL" id="JBFARM010000015">
    <property type="protein sequence ID" value="MEV4291880.1"/>
    <property type="molecule type" value="Genomic_DNA"/>
</dbReference>